<evidence type="ECO:0000256" key="1">
    <source>
        <dbReference type="SAM" id="MobiDB-lite"/>
    </source>
</evidence>
<comment type="caution">
    <text evidence="2">The sequence shown here is derived from an EMBL/GenBank/DDBJ whole genome shotgun (WGS) entry which is preliminary data.</text>
</comment>
<sequence length="104" mass="11760">MKNQLSRLVHHSAHRNKPLTHLGQIHRDNGSTPGSAAARIEAIQKKNQAIIQSKVEELHRNVETIMARIEAMKARIKATREHAMTVRKIVNFSKPISKEGKPNE</sequence>
<reference evidence="2 3" key="1">
    <citation type="submission" date="2019-03" db="EMBL/GenBank/DDBJ databases">
        <title>Genomic Encyclopedia of Type Strains, Phase IV (KMG-IV): sequencing the most valuable type-strain genomes for metagenomic binning, comparative biology and taxonomic classification.</title>
        <authorList>
            <person name="Goeker M."/>
        </authorList>
    </citation>
    <scope>NUCLEOTIDE SEQUENCE [LARGE SCALE GENOMIC DNA]</scope>
    <source>
        <strain evidence="2 3">LX-B</strain>
    </source>
</reference>
<accession>A0A4R1QY53</accession>
<proteinExistence type="predicted"/>
<dbReference type="AlphaFoldDB" id="A0A4R1QY53"/>
<name>A0A4R1QY53_HYDET</name>
<feature type="compositionally biased region" description="Basic residues" evidence="1">
    <location>
        <begin position="8"/>
        <end position="18"/>
    </location>
</feature>
<keyword evidence="3" id="KW-1185">Reference proteome</keyword>
<evidence type="ECO:0000313" key="2">
    <source>
        <dbReference type="EMBL" id="TCL56800.1"/>
    </source>
</evidence>
<evidence type="ECO:0000313" key="3">
    <source>
        <dbReference type="Proteomes" id="UP000295008"/>
    </source>
</evidence>
<dbReference type="Proteomes" id="UP000295008">
    <property type="component" value="Unassembled WGS sequence"/>
</dbReference>
<dbReference type="RefSeq" id="WP_132017249.1">
    <property type="nucleotide sequence ID" value="NZ_SLUN01000048.1"/>
</dbReference>
<feature type="region of interest" description="Disordered" evidence="1">
    <location>
        <begin position="1"/>
        <end position="35"/>
    </location>
</feature>
<dbReference type="EMBL" id="SLUN01000048">
    <property type="protein sequence ID" value="TCL56800.1"/>
    <property type="molecule type" value="Genomic_DNA"/>
</dbReference>
<organism evidence="2 3">
    <name type="scientific">Hydrogenispora ethanolica</name>
    <dbReference type="NCBI Taxonomy" id="1082276"/>
    <lineage>
        <taxon>Bacteria</taxon>
        <taxon>Bacillati</taxon>
        <taxon>Bacillota</taxon>
        <taxon>Hydrogenispora</taxon>
    </lineage>
</organism>
<protein>
    <submittedName>
        <fullName evidence="2">Uncharacterized protein</fullName>
    </submittedName>
</protein>
<gene>
    <name evidence="2" type="ORF">EDC14_104813</name>
</gene>